<dbReference type="EMBL" id="FOVH01000004">
    <property type="protein sequence ID" value="SFO08471.1"/>
    <property type="molecule type" value="Genomic_DNA"/>
</dbReference>
<feature type="transmembrane region" description="Helical" evidence="1">
    <location>
        <begin position="39"/>
        <end position="59"/>
    </location>
</feature>
<keyword evidence="1" id="KW-0812">Transmembrane</keyword>
<dbReference type="OrthoDB" id="4337641at2"/>
<protein>
    <submittedName>
        <fullName evidence="2">Uncharacterized protein</fullName>
    </submittedName>
</protein>
<dbReference type="Proteomes" id="UP000183413">
    <property type="component" value="Unassembled WGS sequence"/>
</dbReference>
<feature type="transmembrane region" description="Helical" evidence="1">
    <location>
        <begin position="120"/>
        <end position="140"/>
    </location>
</feature>
<proteinExistence type="predicted"/>
<feature type="transmembrane region" description="Helical" evidence="1">
    <location>
        <begin position="152"/>
        <end position="171"/>
    </location>
</feature>
<dbReference type="eggNOG" id="ENOG502Z7JX">
    <property type="taxonomic scope" value="Bacteria"/>
</dbReference>
<reference evidence="2 3" key="1">
    <citation type="submission" date="2016-10" db="EMBL/GenBank/DDBJ databases">
        <authorList>
            <person name="de Groot N.N."/>
        </authorList>
    </citation>
    <scope>NUCLEOTIDE SEQUENCE [LARGE SCALE GENOMIC DNA]</scope>
    <source>
        <strain evidence="2 3">DSM 43067</strain>
    </source>
</reference>
<accession>A0A1I5EBN0</accession>
<gene>
    <name evidence="2" type="ORF">SAMN04489713_10443</name>
</gene>
<name>A0A1I5EBN0_9ACTN</name>
<dbReference type="InParanoid" id="A0A1I5EBN0"/>
<evidence type="ECO:0000256" key="1">
    <source>
        <dbReference type="SAM" id="Phobius"/>
    </source>
</evidence>
<keyword evidence="3" id="KW-1185">Reference proteome</keyword>
<dbReference type="STRING" id="1993.SAMN04489713_10443"/>
<keyword evidence="1" id="KW-1133">Transmembrane helix</keyword>
<feature type="transmembrane region" description="Helical" evidence="1">
    <location>
        <begin position="7"/>
        <end position="27"/>
    </location>
</feature>
<dbReference type="RefSeq" id="WP_083597597.1">
    <property type="nucleotide sequence ID" value="NZ_CP083237.1"/>
</dbReference>
<dbReference type="AlphaFoldDB" id="A0A1I5EBN0"/>
<dbReference type="GeneID" id="99654233"/>
<organism evidence="2 3">
    <name type="scientific">Actinomadura madurae</name>
    <dbReference type="NCBI Taxonomy" id="1993"/>
    <lineage>
        <taxon>Bacteria</taxon>
        <taxon>Bacillati</taxon>
        <taxon>Actinomycetota</taxon>
        <taxon>Actinomycetes</taxon>
        <taxon>Streptosporangiales</taxon>
        <taxon>Thermomonosporaceae</taxon>
        <taxon>Actinomadura</taxon>
    </lineage>
</organism>
<keyword evidence="1" id="KW-0472">Membrane</keyword>
<sequence length="274" mass="28966">MLSLARAAVVAMVPAELVVVVLLVSGVTLPRPLVAAGEVAFSAVLVLQLVVAGRLVIAARRAGAGWPVALRSVGRLVPDRVRRVMAFDLRGMVSLVLLVTRRKHGVPPGAVAVPYAGGQLSLQMAFLFAMVLEAVVVELLMRSLDAPEGLRAVVLVVDLYSILIVVAIIAACVTRPHVLSDDELRIRCGAFLDLRVPRAQISALRVARNYDETGMVRVRDGRLSVAVAGQTNVVVELREPIQVVRPLGGRAEVGTIRFFADEPAAVGAAVTSGG</sequence>
<evidence type="ECO:0000313" key="3">
    <source>
        <dbReference type="Proteomes" id="UP000183413"/>
    </source>
</evidence>
<evidence type="ECO:0000313" key="2">
    <source>
        <dbReference type="EMBL" id="SFO08471.1"/>
    </source>
</evidence>